<feature type="transmembrane region" description="Helical" evidence="8">
    <location>
        <begin position="201"/>
        <end position="221"/>
    </location>
</feature>
<reference evidence="9 10" key="1">
    <citation type="submission" date="2015-09" db="EMBL/GenBank/DDBJ databases">
        <authorList>
            <consortium name="Swine Surveillance"/>
        </authorList>
    </citation>
    <scope>NUCLEOTIDE SEQUENCE [LARGE SCALE GENOMIC DNA]</scope>
    <source>
        <strain evidence="9 10">CECT 4292</strain>
    </source>
</reference>
<sequence>MWMPDLLGQSPTGLAVIFFAATLGGIVRGFSGFGTALIFLPLATPFLGPFGALIGLTIMDIFGPLPNLRRAWRAVDRGDLARLVLGCALILPVGLWVLTQVEPEVFRYAVSLLALFMLAILILGLRYQGRVRRAMVTAIGGAAGFLGGVAGLPGPAVILFYMSRPLPVEVIRATILLFLFGFDFLIFGFLSAMGRVTFDSVVLGLALSVPNLLGNWLGGWLFNPEKGKLYRTAAYVVIALAALSGLPLWGIEDIHAVE</sequence>
<name>A0A0P1EDG2_9RHOB</name>
<dbReference type="InterPro" id="IPR052017">
    <property type="entry name" value="TSUP"/>
</dbReference>
<evidence type="ECO:0000313" key="10">
    <source>
        <dbReference type="Proteomes" id="UP000050783"/>
    </source>
</evidence>
<keyword evidence="4 8" id="KW-1003">Cell membrane</keyword>
<protein>
    <recommendedName>
        <fullName evidence="8">Probable membrane transporter protein</fullName>
    </recommendedName>
</protein>
<dbReference type="Proteomes" id="UP000050783">
    <property type="component" value="Unassembled WGS sequence"/>
</dbReference>
<evidence type="ECO:0000256" key="2">
    <source>
        <dbReference type="ARBA" id="ARBA00009142"/>
    </source>
</evidence>
<dbReference type="Pfam" id="PF01925">
    <property type="entry name" value="TauE"/>
    <property type="match status" value="1"/>
</dbReference>
<feature type="transmembrane region" description="Helical" evidence="8">
    <location>
        <begin position="233"/>
        <end position="251"/>
    </location>
</feature>
<evidence type="ECO:0000256" key="6">
    <source>
        <dbReference type="ARBA" id="ARBA00022989"/>
    </source>
</evidence>
<dbReference type="InterPro" id="IPR002781">
    <property type="entry name" value="TM_pro_TauE-like"/>
</dbReference>
<comment type="subcellular location">
    <subcellularLocation>
        <location evidence="1 8">Cell membrane</location>
        <topology evidence="1 8">Multi-pass membrane protein</topology>
    </subcellularLocation>
</comment>
<keyword evidence="6 8" id="KW-1133">Transmembrane helix</keyword>
<evidence type="ECO:0000313" key="9">
    <source>
        <dbReference type="EMBL" id="CUH47845.1"/>
    </source>
</evidence>
<feature type="transmembrane region" description="Helical" evidence="8">
    <location>
        <begin position="12"/>
        <end position="30"/>
    </location>
</feature>
<evidence type="ECO:0000256" key="8">
    <source>
        <dbReference type="RuleBase" id="RU363041"/>
    </source>
</evidence>
<feature type="transmembrane region" description="Helical" evidence="8">
    <location>
        <begin position="80"/>
        <end position="99"/>
    </location>
</feature>
<keyword evidence="3" id="KW-0813">Transport</keyword>
<keyword evidence="5 8" id="KW-0812">Transmembrane</keyword>
<feature type="transmembrane region" description="Helical" evidence="8">
    <location>
        <begin position="36"/>
        <end position="59"/>
    </location>
</feature>
<evidence type="ECO:0000256" key="3">
    <source>
        <dbReference type="ARBA" id="ARBA00022448"/>
    </source>
</evidence>
<feature type="transmembrane region" description="Helical" evidence="8">
    <location>
        <begin position="173"/>
        <end position="194"/>
    </location>
</feature>
<dbReference type="AlphaFoldDB" id="A0A0P1EDG2"/>
<evidence type="ECO:0000256" key="5">
    <source>
        <dbReference type="ARBA" id="ARBA00022692"/>
    </source>
</evidence>
<accession>A0A0P1EDG2</accession>
<keyword evidence="7 8" id="KW-0472">Membrane</keyword>
<dbReference type="GO" id="GO:0005886">
    <property type="term" value="C:plasma membrane"/>
    <property type="evidence" value="ECO:0007669"/>
    <property type="project" value="UniProtKB-SubCell"/>
</dbReference>
<feature type="transmembrane region" description="Helical" evidence="8">
    <location>
        <begin position="105"/>
        <end position="125"/>
    </location>
</feature>
<dbReference type="STRING" id="81569.RUM4293_02974"/>
<organism evidence="9 10">
    <name type="scientific">Ruegeria atlantica</name>
    <dbReference type="NCBI Taxonomy" id="81569"/>
    <lineage>
        <taxon>Bacteria</taxon>
        <taxon>Pseudomonadati</taxon>
        <taxon>Pseudomonadota</taxon>
        <taxon>Alphaproteobacteria</taxon>
        <taxon>Rhodobacterales</taxon>
        <taxon>Roseobacteraceae</taxon>
        <taxon>Ruegeria</taxon>
    </lineage>
</organism>
<proteinExistence type="inferred from homology"/>
<comment type="similarity">
    <text evidence="2 8">Belongs to the 4-toluene sulfonate uptake permease (TSUP) (TC 2.A.102) family.</text>
</comment>
<dbReference type="PANTHER" id="PTHR30269:SF37">
    <property type="entry name" value="MEMBRANE TRANSPORTER PROTEIN"/>
    <property type="match status" value="1"/>
</dbReference>
<feature type="transmembrane region" description="Helical" evidence="8">
    <location>
        <begin position="137"/>
        <end position="161"/>
    </location>
</feature>
<evidence type="ECO:0000256" key="7">
    <source>
        <dbReference type="ARBA" id="ARBA00023136"/>
    </source>
</evidence>
<evidence type="ECO:0000256" key="1">
    <source>
        <dbReference type="ARBA" id="ARBA00004651"/>
    </source>
</evidence>
<dbReference type="EMBL" id="CYPU01000039">
    <property type="protein sequence ID" value="CUH47845.1"/>
    <property type="molecule type" value="Genomic_DNA"/>
</dbReference>
<dbReference type="PANTHER" id="PTHR30269">
    <property type="entry name" value="TRANSMEMBRANE PROTEIN YFCA"/>
    <property type="match status" value="1"/>
</dbReference>
<gene>
    <name evidence="9" type="ORF">RUA4292_02021</name>
</gene>
<evidence type="ECO:0000256" key="4">
    <source>
        <dbReference type="ARBA" id="ARBA00022475"/>
    </source>
</evidence>